<gene>
    <name evidence="2" type="ORF">J0J70_01000</name>
</gene>
<name>A0A9Q9CRW0_9FIRM</name>
<dbReference type="Proteomes" id="UP001058072">
    <property type="component" value="Chromosome"/>
</dbReference>
<accession>A0A9Q9CRW0</accession>
<proteinExistence type="predicted"/>
<evidence type="ECO:0000256" key="1">
    <source>
        <dbReference type="SAM" id="Phobius"/>
    </source>
</evidence>
<keyword evidence="1" id="KW-0472">Membrane</keyword>
<keyword evidence="1" id="KW-0812">Transmembrane</keyword>
<reference evidence="2" key="1">
    <citation type="submission" date="2021-03" db="EMBL/GenBank/DDBJ databases">
        <title>Comparative Genomics and Metabolomics in the genus Turicibacter.</title>
        <authorList>
            <person name="Maki J."/>
            <person name="Looft T."/>
        </authorList>
    </citation>
    <scope>NUCLEOTIDE SEQUENCE</scope>
    <source>
        <strain evidence="2">ISU324</strain>
    </source>
</reference>
<evidence type="ECO:0000313" key="3">
    <source>
        <dbReference type="Proteomes" id="UP001058072"/>
    </source>
</evidence>
<keyword evidence="1" id="KW-1133">Transmembrane helix</keyword>
<sequence>MGVLSFVMTIITLSYLSFYQVKYTICSNLFVIGLLGLLAYELGSLIHMRMMGIINSELIGIFLILFSTLWHLLLKTLSIG</sequence>
<dbReference type="EMBL" id="CP071250">
    <property type="protein sequence ID" value="UUF08633.1"/>
    <property type="molecule type" value="Genomic_DNA"/>
</dbReference>
<feature type="transmembrane region" description="Helical" evidence="1">
    <location>
        <begin position="52"/>
        <end position="73"/>
    </location>
</feature>
<feature type="transmembrane region" description="Helical" evidence="1">
    <location>
        <begin position="20"/>
        <end position="40"/>
    </location>
</feature>
<evidence type="ECO:0000313" key="2">
    <source>
        <dbReference type="EMBL" id="UUF08633.1"/>
    </source>
</evidence>
<organism evidence="2 3">
    <name type="scientific">Turicibacter bilis</name>
    <dbReference type="NCBI Taxonomy" id="2735723"/>
    <lineage>
        <taxon>Bacteria</taxon>
        <taxon>Bacillati</taxon>
        <taxon>Bacillota</taxon>
        <taxon>Erysipelotrichia</taxon>
        <taxon>Erysipelotrichales</taxon>
        <taxon>Turicibacteraceae</taxon>
        <taxon>Turicibacter</taxon>
    </lineage>
</organism>
<dbReference type="AlphaFoldDB" id="A0A9Q9CRW0"/>
<protein>
    <submittedName>
        <fullName evidence="2">Uncharacterized protein</fullName>
    </submittedName>
</protein>
<dbReference type="RefSeq" id="WP_055276324.1">
    <property type="nucleotide sequence ID" value="NZ_CP071250.1"/>
</dbReference>